<evidence type="ECO:0000259" key="13">
    <source>
        <dbReference type="PROSITE" id="PS51093"/>
    </source>
</evidence>
<keyword evidence="6" id="KW-0598">Phosphotransferase system</keyword>
<keyword evidence="7 12" id="KW-0812">Transmembrane</keyword>
<feature type="domain" description="PTS EIIB type-1" evidence="14">
    <location>
        <begin position="5"/>
        <end position="88"/>
    </location>
</feature>
<feature type="transmembrane region" description="Helical" evidence="12">
    <location>
        <begin position="122"/>
        <end position="139"/>
    </location>
</feature>
<dbReference type="AlphaFoldDB" id="A0A3S0AXY8"/>
<dbReference type="InterPro" id="IPR036878">
    <property type="entry name" value="Glu_permease_IIB"/>
</dbReference>
<dbReference type="CDD" id="cd00212">
    <property type="entry name" value="PTS_IIB_glc"/>
    <property type="match status" value="1"/>
</dbReference>
<dbReference type="PROSITE" id="PS51103">
    <property type="entry name" value="PTS_EIIC_TYPE_1"/>
    <property type="match status" value="1"/>
</dbReference>
<evidence type="ECO:0000256" key="1">
    <source>
        <dbReference type="ARBA" id="ARBA00004651"/>
    </source>
</evidence>
<keyword evidence="10 12" id="KW-0472">Membrane</keyword>
<dbReference type="InterPro" id="IPR003352">
    <property type="entry name" value="PTS_EIIC"/>
</dbReference>
<organism evidence="16 17">
    <name type="scientific">Corynebacterium hylobatis</name>
    <dbReference type="NCBI Taxonomy" id="1859290"/>
    <lineage>
        <taxon>Bacteria</taxon>
        <taxon>Bacillati</taxon>
        <taxon>Actinomycetota</taxon>
        <taxon>Actinomycetes</taxon>
        <taxon>Mycobacteriales</taxon>
        <taxon>Corynebacteriaceae</taxon>
        <taxon>Corynebacterium</taxon>
    </lineage>
</organism>
<evidence type="ECO:0000256" key="8">
    <source>
        <dbReference type="ARBA" id="ARBA00022777"/>
    </source>
</evidence>
<evidence type="ECO:0000256" key="3">
    <source>
        <dbReference type="ARBA" id="ARBA00022475"/>
    </source>
</evidence>
<keyword evidence="17" id="KW-1185">Reference proteome</keyword>
<dbReference type="InterPro" id="IPR050558">
    <property type="entry name" value="PTS_Sugar-Specific_Components"/>
</dbReference>
<evidence type="ECO:0000259" key="15">
    <source>
        <dbReference type="PROSITE" id="PS51103"/>
    </source>
</evidence>
<dbReference type="GO" id="GO:0008982">
    <property type="term" value="F:protein-N(PI)-phosphohistidine-sugar phosphotransferase activity"/>
    <property type="evidence" value="ECO:0007669"/>
    <property type="project" value="InterPro"/>
</dbReference>
<dbReference type="RefSeq" id="WP_126119342.1">
    <property type="nucleotide sequence ID" value="NZ_RXHJ01000001.1"/>
</dbReference>
<keyword evidence="5" id="KW-0808">Transferase</keyword>
<evidence type="ECO:0000259" key="14">
    <source>
        <dbReference type="PROSITE" id="PS51098"/>
    </source>
</evidence>
<dbReference type="PROSITE" id="PS00371">
    <property type="entry name" value="PTS_EIIA_TYPE_1_HIS"/>
    <property type="match status" value="1"/>
</dbReference>
<dbReference type="InterPro" id="IPR018113">
    <property type="entry name" value="PTrfase_EIIB_Cys"/>
</dbReference>
<name>A0A3S0AXY8_9CORY</name>
<dbReference type="InterPro" id="IPR011055">
    <property type="entry name" value="Dup_hybrid_motif"/>
</dbReference>
<keyword evidence="8" id="KW-0418">Kinase</keyword>
<dbReference type="PANTHER" id="PTHR30175:SF1">
    <property type="entry name" value="PTS SYSTEM ARBUTIN-, CELLOBIOSE-, AND SALICIN-SPECIFIC EIIBC COMPONENT-RELATED"/>
    <property type="match status" value="1"/>
</dbReference>
<sequence length="658" mass="70465">MASTTTTSQHILREIGGAENVTNLTYCATRLRFQLRDQGKVDVEKLESDPAVLGVVKQGTTGMQVVMGGGVAEYYNALVKEPGMGKLDEEAAPSKKEYEGVRGKYSWVDYGFEFLSDTFRPILWALLGASLIITLLVLADTFGWQDFRAPMEEQPDTYVFMHAMWRSVFYFLPIMVGATAARKLGANEWVGAAIPAALLTPEFLALGVAGDTVNIFGLPMVLNDYSGQVFPPLIAAIGLFWVEKGLKKLIPSAVQMVFVPFFSLLIMIPATAFLLGPFGIGVGNGIASLLETVNAFSPFILAIIIPMLYPFLVPLGLHWPLNAIMIQNIATLGYDFIQGPMGAWNFACFGVVTGVMIISIKEHNRSMRQVSLGGMMAGLLGGISEPSLYGVLLRFKKTYLRLLPGCFLGGVVMGFFDVRAYAFVFTSLLTIPAMDPIYGYAIGLAVAFFTSMLLVVFLDYRGKEEKAEALARIAAEREEANRAEDERIDAAVAPAATTPGDTFQIRSPLAGRVVPLNEVPDEAFAAGAVGKGIAIDPSGDTVVAPADGSVMVAFPTGHAVGLKLDGGVQLLVHIGIDTVNMEGKGFELLVAKGDRVTAGQPLVRFDRAAIEEAGYSAITPVVVTNHRKLADVVALTATGEVAVGDPVIDATAKVTETV</sequence>
<keyword evidence="3" id="KW-1003">Cell membrane</keyword>
<gene>
    <name evidence="16" type="ORF">EAH68_00380</name>
</gene>
<dbReference type="Pfam" id="PF00367">
    <property type="entry name" value="PTS_EIIB"/>
    <property type="match status" value="1"/>
</dbReference>
<feature type="transmembrane region" description="Helical" evidence="12">
    <location>
        <begin position="342"/>
        <end position="360"/>
    </location>
</feature>
<dbReference type="PROSITE" id="PS01035">
    <property type="entry name" value="PTS_EIIB_TYPE_1_CYS"/>
    <property type="match status" value="1"/>
</dbReference>
<dbReference type="Pfam" id="PF02378">
    <property type="entry name" value="PTS_EIIC"/>
    <property type="match status" value="1"/>
</dbReference>
<dbReference type="GO" id="GO:0016301">
    <property type="term" value="F:kinase activity"/>
    <property type="evidence" value="ECO:0007669"/>
    <property type="project" value="UniProtKB-KW"/>
</dbReference>
<comment type="caution">
    <text evidence="16">The sequence shown here is derived from an EMBL/GenBank/DDBJ whole genome shotgun (WGS) entry which is preliminary data.</text>
</comment>
<feature type="transmembrane region" description="Helical" evidence="12">
    <location>
        <begin position="258"/>
        <end position="280"/>
    </location>
</feature>
<accession>A0A3S0AXY8</accession>
<dbReference type="GO" id="GO:0009401">
    <property type="term" value="P:phosphoenolpyruvate-dependent sugar phosphotransferase system"/>
    <property type="evidence" value="ECO:0007669"/>
    <property type="project" value="UniProtKB-KW"/>
</dbReference>
<dbReference type="PROSITE" id="PS51093">
    <property type="entry name" value="PTS_EIIA_TYPE_1"/>
    <property type="match status" value="1"/>
</dbReference>
<dbReference type="NCBIfam" id="TIGR00830">
    <property type="entry name" value="PTBA"/>
    <property type="match status" value="1"/>
</dbReference>
<protein>
    <submittedName>
        <fullName evidence="16">PTS beta-glucoside transporter subunit EIIBCA</fullName>
    </submittedName>
</protein>
<evidence type="ECO:0000256" key="11">
    <source>
        <dbReference type="PROSITE-ProRule" id="PRU00421"/>
    </source>
</evidence>
<evidence type="ECO:0000256" key="12">
    <source>
        <dbReference type="SAM" id="Phobius"/>
    </source>
</evidence>
<reference evidence="16 17" key="1">
    <citation type="submission" date="2018-12" db="EMBL/GenBank/DDBJ databases">
        <title>YIM 101343 draft genome.</title>
        <authorList>
            <person name="Chen X."/>
        </authorList>
    </citation>
    <scope>NUCLEOTIDE SEQUENCE [LARGE SCALE GENOMIC DNA]</scope>
    <source>
        <strain evidence="16 17">YIM 101343</strain>
    </source>
</reference>
<feature type="transmembrane region" description="Helical" evidence="12">
    <location>
        <begin position="372"/>
        <end position="393"/>
    </location>
</feature>
<feature type="domain" description="PTS EIIA type-1" evidence="13">
    <location>
        <begin position="521"/>
        <end position="625"/>
    </location>
</feature>
<dbReference type="PROSITE" id="PS51098">
    <property type="entry name" value="PTS_EIIB_TYPE_1"/>
    <property type="match status" value="1"/>
</dbReference>
<feature type="transmembrane region" description="Helical" evidence="12">
    <location>
        <begin position="229"/>
        <end position="246"/>
    </location>
</feature>
<dbReference type="Proteomes" id="UP000274907">
    <property type="component" value="Unassembled WGS sequence"/>
</dbReference>
<proteinExistence type="predicted"/>
<dbReference type="OrthoDB" id="9797715at2"/>
<dbReference type="FunFam" id="2.70.70.10:FF:000001">
    <property type="entry name" value="PTS system glucose-specific IIA component"/>
    <property type="match status" value="1"/>
</dbReference>
<feature type="domain" description="PTS EIIC type-1" evidence="15">
    <location>
        <begin position="113"/>
        <end position="472"/>
    </location>
</feature>
<dbReference type="SUPFAM" id="SSF51261">
    <property type="entry name" value="Duplicated hybrid motif"/>
    <property type="match status" value="1"/>
</dbReference>
<dbReference type="InterPro" id="IPR013013">
    <property type="entry name" value="PTS_EIIC_1"/>
</dbReference>
<evidence type="ECO:0000256" key="10">
    <source>
        <dbReference type="ARBA" id="ARBA00023136"/>
    </source>
</evidence>
<dbReference type="InterPro" id="IPR001127">
    <property type="entry name" value="PTS_EIIA_1_perm"/>
</dbReference>
<dbReference type="GO" id="GO:0005886">
    <property type="term" value="C:plasma membrane"/>
    <property type="evidence" value="ECO:0007669"/>
    <property type="project" value="UniProtKB-SubCell"/>
</dbReference>
<feature type="transmembrane region" description="Helical" evidence="12">
    <location>
        <begin position="189"/>
        <end position="209"/>
    </location>
</feature>
<dbReference type="PANTHER" id="PTHR30175">
    <property type="entry name" value="PHOSPHOTRANSFERASE SYSTEM TRANSPORT PROTEIN"/>
    <property type="match status" value="1"/>
</dbReference>
<keyword evidence="9 12" id="KW-1133">Transmembrane helix</keyword>
<evidence type="ECO:0000256" key="5">
    <source>
        <dbReference type="ARBA" id="ARBA00022679"/>
    </source>
</evidence>
<feature type="transmembrane region" description="Helical" evidence="12">
    <location>
        <begin position="405"/>
        <end position="431"/>
    </location>
</feature>
<feature type="transmembrane region" description="Helical" evidence="12">
    <location>
        <begin position="159"/>
        <end position="177"/>
    </location>
</feature>
<dbReference type="InterPro" id="IPR001996">
    <property type="entry name" value="PTS_IIB_1"/>
</dbReference>
<feature type="active site" description="Phosphocysteine intermediate; for EIIB activity" evidence="11">
    <location>
        <position position="27"/>
    </location>
</feature>
<comment type="subcellular location">
    <subcellularLocation>
        <location evidence="1">Cell membrane</location>
        <topology evidence="1">Multi-pass membrane protein</topology>
    </subcellularLocation>
</comment>
<keyword evidence="4" id="KW-0762">Sugar transport</keyword>
<evidence type="ECO:0000256" key="4">
    <source>
        <dbReference type="ARBA" id="ARBA00022597"/>
    </source>
</evidence>
<evidence type="ECO:0000256" key="2">
    <source>
        <dbReference type="ARBA" id="ARBA00022448"/>
    </source>
</evidence>
<evidence type="ECO:0000313" key="16">
    <source>
        <dbReference type="EMBL" id="RSZ66053.1"/>
    </source>
</evidence>
<evidence type="ECO:0000256" key="7">
    <source>
        <dbReference type="ARBA" id="ARBA00022692"/>
    </source>
</evidence>
<evidence type="ECO:0000313" key="17">
    <source>
        <dbReference type="Proteomes" id="UP000274907"/>
    </source>
</evidence>
<evidence type="ECO:0000256" key="6">
    <source>
        <dbReference type="ARBA" id="ARBA00022683"/>
    </source>
</evidence>
<dbReference type="Gene3D" id="3.30.1360.60">
    <property type="entry name" value="Glucose permease domain IIB"/>
    <property type="match status" value="1"/>
</dbReference>
<dbReference type="Pfam" id="PF00358">
    <property type="entry name" value="PTS_EIIA_1"/>
    <property type="match status" value="1"/>
</dbReference>
<dbReference type="SUPFAM" id="SSF55604">
    <property type="entry name" value="Glucose permease domain IIB"/>
    <property type="match status" value="1"/>
</dbReference>
<dbReference type="EMBL" id="RXHJ01000001">
    <property type="protein sequence ID" value="RSZ66053.1"/>
    <property type="molecule type" value="Genomic_DNA"/>
</dbReference>
<dbReference type="Gene3D" id="2.70.70.10">
    <property type="entry name" value="Glucose Permease (Domain IIA)"/>
    <property type="match status" value="1"/>
</dbReference>
<feature type="transmembrane region" description="Helical" evidence="12">
    <location>
        <begin position="300"/>
        <end position="321"/>
    </location>
</feature>
<keyword evidence="2" id="KW-0813">Transport</keyword>
<evidence type="ECO:0000256" key="9">
    <source>
        <dbReference type="ARBA" id="ARBA00022989"/>
    </source>
</evidence>
<feature type="transmembrane region" description="Helical" evidence="12">
    <location>
        <begin position="437"/>
        <end position="458"/>
    </location>
</feature>